<comment type="catalytic activity">
    <reaction evidence="1">
        <text>a nucleoside 2',3'-cyclic phosphate + H2O = a nucleoside 2'-phosphate + H(+)</text>
        <dbReference type="Rhea" id="RHEA:14489"/>
        <dbReference type="ChEBI" id="CHEBI:15377"/>
        <dbReference type="ChEBI" id="CHEBI:15378"/>
        <dbReference type="ChEBI" id="CHEBI:66954"/>
        <dbReference type="ChEBI" id="CHEBI:78552"/>
        <dbReference type="EC" id="3.1.4.37"/>
    </reaction>
</comment>
<dbReference type="GO" id="GO:0016020">
    <property type="term" value="C:membrane"/>
    <property type="evidence" value="ECO:0007669"/>
    <property type="project" value="UniProtKB-SubCell"/>
</dbReference>
<keyword evidence="18" id="KW-1185">Reference proteome</keyword>
<gene>
    <name evidence="17" type="ORF">OXX778_LOCUS14505</name>
</gene>
<evidence type="ECO:0000256" key="13">
    <source>
        <dbReference type="ARBA" id="ARBA00023288"/>
    </source>
</evidence>
<evidence type="ECO:0000256" key="14">
    <source>
        <dbReference type="ARBA" id="ARBA00023289"/>
    </source>
</evidence>
<evidence type="ECO:0000256" key="6">
    <source>
        <dbReference type="ARBA" id="ARBA00012317"/>
    </source>
</evidence>
<dbReference type="Gene3D" id="3.90.1740.10">
    <property type="entry name" value="2',3'-cyclic nucleotide 3'-phosphodiesterase superfamily"/>
    <property type="match status" value="1"/>
</dbReference>
<evidence type="ECO:0000256" key="5">
    <source>
        <dbReference type="ARBA" id="ARBA00011781"/>
    </source>
</evidence>
<dbReference type="EC" id="3.1.4.37" evidence="6"/>
<accession>A0A814E0I0</accession>
<keyword evidence="10" id="KW-0378">Hydrolase</keyword>
<dbReference type="GO" id="GO:0003723">
    <property type="term" value="F:RNA binding"/>
    <property type="evidence" value="ECO:0007669"/>
    <property type="project" value="UniProtKB-KW"/>
</dbReference>
<evidence type="ECO:0000256" key="12">
    <source>
        <dbReference type="ARBA" id="ARBA00023136"/>
    </source>
</evidence>
<evidence type="ECO:0000256" key="8">
    <source>
        <dbReference type="ARBA" id="ARBA00022481"/>
    </source>
</evidence>
<keyword evidence="14" id="KW-0636">Prenylation</keyword>
<dbReference type="PANTHER" id="PTHR10156:SF0">
    <property type="entry name" value="2',3'-CYCLIC-NUCLEOTIDE 3'-PHOSPHODIESTERASE"/>
    <property type="match status" value="1"/>
</dbReference>
<dbReference type="Proteomes" id="UP000663879">
    <property type="component" value="Unassembled WGS sequence"/>
</dbReference>
<dbReference type="InterPro" id="IPR027417">
    <property type="entry name" value="P-loop_NTPase"/>
</dbReference>
<dbReference type="OrthoDB" id="3231855at2759"/>
<keyword evidence="11" id="KW-0694">RNA-binding</keyword>
<evidence type="ECO:0000256" key="2">
    <source>
        <dbReference type="ARBA" id="ARBA00004223"/>
    </source>
</evidence>
<evidence type="ECO:0000259" key="16">
    <source>
        <dbReference type="Pfam" id="PF05881"/>
    </source>
</evidence>
<dbReference type="Gene3D" id="3.40.50.300">
    <property type="entry name" value="P-loop containing nucleotide triphosphate hydrolases"/>
    <property type="match status" value="1"/>
</dbReference>
<dbReference type="Pfam" id="PF05881">
    <property type="entry name" value="CNPase"/>
    <property type="match status" value="1"/>
</dbReference>
<evidence type="ECO:0000313" key="17">
    <source>
        <dbReference type="EMBL" id="CAF0962127.1"/>
    </source>
</evidence>
<evidence type="ECO:0000256" key="1">
    <source>
        <dbReference type="ARBA" id="ARBA00000610"/>
    </source>
</evidence>
<dbReference type="GO" id="GO:0005737">
    <property type="term" value="C:cytoplasm"/>
    <property type="evidence" value="ECO:0007669"/>
    <property type="project" value="TreeGrafter"/>
</dbReference>
<evidence type="ECO:0000256" key="15">
    <source>
        <dbReference type="ARBA" id="ARBA00045937"/>
    </source>
</evidence>
<organism evidence="17 18">
    <name type="scientific">Brachionus calyciflorus</name>
    <dbReference type="NCBI Taxonomy" id="104777"/>
    <lineage>
        <taxon>Eukaryota</taxon>
        <taxon>Metazoa</taxon>
        <taxon>Spiralia</taxon>
        <taxon>Gnathifera</taxon>
        <taxon>Rotifera</taxon>
        <taxon>Eurotatoria</taxon>
        <taxon>Monogononta</taxon>
        <taxon>Pseudotrocha</taxon>
        <taxon>Ploima</taxon>
        <taxon>Brachionidae</taxon>
        <taxon>Brachionus</taxon>
    </lineage>
</organism>
<dbReference type="InterPro" id="IPR009097">
    <property type="entry name" value="Cyclic_Pdiesterase"/>
</dbReference>
<feature type="domain" description="Cyclic nucleotide phosphodiesterase catalytic" evidence="16">
    <location>
        <begin position="179"/>
        <end position="400"/>
    </location>
</feature>
<protein>
    <recommendedName>
        <fullName evidence="7">2',3'-cyclic-nucleotide 3'-phosphodiesterase</fullName>
        <ecNumber evidence="6">3.1.4.37</ecNumber>
    </recommendedName>
</protein>
<sequence length="400" mass="46658">MQIDDKHFNELLELNSKLSKKHSFLSDFDTIEFVKKSKVLFVNRGLPGSGKSTLAREIIEIYGKENTVLCEGDDFFTNEYGVYKYQRDKVNECNLFTQNRVRSACNLGKTCVIADDTHLTYSDIEPYIQIAKEFNYILVLIEPRSSHKFDVDKLFTMCKHNVSKATIKKKLDDFQLIFPRYYAWFLNEIDSKYLCNLARETFEKCVNLSQNLSNDFIVLKKSLDPRALFEFRNELQLHCTSKFIGQNIDSNKDSRDYCFNLEVNENIGKVFSLELSGFSISDRTLVGDVRLKKNSTLWNNDLDQEEKMEVLDQTDLTSLKQDVFECLNNADRAHFTLGLEPGLKAYKSGIDLVRVKLLKKLFKYKKFECDDFYLFYLGNCFSYVKLKKPIKLWAIFSGVY</sequence>
<dbReference type="InterPro" id="IPR008431">
    <property type="entry name" value="CNPase"/>
</dbReference>
<dbReference type="SUPFAM" id="SSF55144">
    <property type="entry name" value="LigT-like"/>
    <property type="match status" value="1"/>
</dbReference>
<dbReference type="AlphaFoldDB" id="A0A814E0I0"/>
<comment type="similarity">
    <text evidence="4">Belongs to the 2H phosphoesterase superfamily. CNPase family.</text>
</comment>
<dbReference type="GO" id="GO:0004113">
    <property type="term" value="F:2',3'-cyclic-nucleotide 3'-phosphodiesterase activity"/>
    <property type="evidence" value="ECO:0007669"/>
    <property type="project" value="UniProtKB-EC"/>
</dbReference>
<comment type="function">
    <text evidence="15">Catalyzes the formation of 2'-nucleotide products from 2',3'-cyclic substrates. May participate in RNA metabolism in the myelinating cell, CNP is the third most abundant protein in central nervous system myelin.</text>
</comment>
<evidence type="ECO:0000256" key="3">
    <source>
        <dbReference type="ARBA" id="ARBA00004635"/>
    </source>
</evidence>
<keyword evidence="13" id="KW-0449">Lipoprotein</keyword>
<dbReference type="EMBL" id="CAJNOC010002998">
    <property type="protein sequence ID" value="CAF0962127.1"/>
    <property type="molecule type" value="Genomic_DNA"/>
</dbReference>
<evidence type="ECO:0000256" key="9">
    <source>
        <dbReference type="ARBA" id="ARBA00022553"/>
    </source>
</evidence>
<dbReference type="InterPro" id="IPR047325">
    <property type="entry name" value="CNPase_cat"/>
</dbReference>
<proteinExistence type="inferred from homology"/>
<name>A0A814E0I0_9BILA</name>
<evidence type="ECO:0000313" key="18">
    <source>
        <dbReference type="Proteomes" id="UP000663879"/>
    </source>
</evidence>
<reference evidence="17" key="1">
    <citation type="submission" date="2021-02" db="EMBL/GenBank/DDBJ databases">
        <authorList>
            <person name="Nowell W R."/>
        </authorList>
    </citation>
    <scope>NUCLEOTIDE SEQUENCE</scope>
    <source>
        <strain evidence="17">Ploen Becks lab</strain>
    </source>
</reference>
<evidence type="ECO:0000256" key="11">
    <source>
        <dbReference type="ARBA" id="ARBA00022884"/>
    </source>
</evidence>
<comment type="subcellular location">
    <subcellularLocation>
        <location evidence="2">Melanosome</location>
    </subcellularLocation>
    <subcellularLocation>
        <location evidence="3">Membrane</location>
        <topology evidence="3">Lipid-anchor</topology>
    </subcellularLocation>
</comment>
<dbReference type="SUPFAM" id="SSF52540">
    <property type="entry name" value="P-loop containing nucleoside triphosphate hydrolases"/>
    <property type="match status" value="1"/>
</dbReference>
<keyword evidence="8" id="KW-0488">Methylation</keyword>
<dbReference type="GO" id="GO:0009214">
    <property type="term" value="P:cyclic nucleotide catabolic process"/>
    <property type="evidence" value="ECO:0007669"/>
    <property type="project" value="InterPro"/>
</dbReference>
<evidence type="ECO:0000256" key="4">
    <source>
        <dbReference type="ARBA" id="ARBA00008662"/>
    </source>
</evidence>
<evidence type="ECO:0000256" key="7">
    <source>
        <dbReference type="ARBA" id="ARBA00014478"/>
    </source>
</evidence>
<comment type="subunit">
    <text evidence="5">Exists as monomers and homodimers.</text>
</comment>
<keyword evidence="12" id="KW-0472">Membrane</keyword>
<dbReference type="PANTHER" id="PTHR10156">
    <property type="entry name" value="2',3'-CYCLIC-NUCLEOTIDE 3'-PHOSPHODIESTERASE"/>
    <property type="match status" value="1"/>
</dbReference>
<comment type="caution">
    <text evidence="17">The sequence shown here is derived from an EMBL/GenBank/DDBJ whole genome shotgun (WGS) entry which is preliminary data.</text>
</comment>
<evidence type="ECO:0000256" key="10">
    <source>
        <dbReference type="ARBA" id="ARBA00022801"/>
    </source>
</evidence>
<dbReference type="Pfam" id="PF13671">
    <property type="entry name" value="AAA_33"/>
    <property type="match status" value="1"/>
</dbReference>
<keyword evidence="9" id="KW-0597">Phosphoprotein</keyword>